<dbReference type="Gene3D" id="1.20.1070.10">
    <property type="entry name" value="Rhodopsin 7-helix transmembrane proteins"/>
    <property type="match status" value="1"/>
</dbReference>
<feature type="transmembrane region" description="Helical" evidence="8">
    <location>
        <begin position="121"/>
        <end position="138"/>
    </location>
</feature>
<dbReference type="GO" id="GO:0008188">
    <property type="term" value="F:neuropeptide receptor activity"/>
    <property type="evidence" value="ECO:0007669"/>
    <property type="project" value="TreeGrafter"/>
</dbReference>
<evidence type="ECO:0000256" key="2">
    <source>
        <dbReference type="ARBA" id="ARBA00022692"/>
    </source>
</evidence>
<accession>A0A336MVP9</accession>
<dbReference type="VEuPathDB" id="VectorBase:CSON008356"/>
<name>A0A336MVP9_CULSO</name>
<dbReference type="GO" id="GO:0005886">
    <property type="term" value="C:plasma membrane"/>
    <property type="evidence" value="ECO:0007669"/>
    <property type="project" value="TreeGrafter"/>
</dbReference>
<feature type="transmembrane region" description="Helical" evidence="8">
    <location>
        <begin position="97"/>
        <end position="115"/>
    </location>
</feature>
<evidence type="ECO:0000256" key="8">
    <source>
        <dbReference type="SAM" id="Phobius"/>
    </source>
</evidence>
<evidence type="ECO:0000256" key="3">
    <source>
        <dbReference type="ARBA" id="ARBA00022989"/>
    </source>
</evidence>
<keyword evidence="7" id="KW-0807">Transducer</keyword>
<feature type="transmembrane region" description="Helical" evidence="8">
    <location>
        <begin position="63"/>
        <end position="85"/>
    </location>
</feature>
<comment type="subcellular location">
    <subcellularLocation>
        <location evidence="1">Membrane</location>
        <topology evidence="1">Multi-pass membrane protein</topology>
    </subcellularLocation>
</comment>
<reference evidence="11" key="2">
    <citation type="submission" date="2018-07" db="EMBL/GenBank/DDBJ databases">
        <authorList>
            <person name="Quirk P.G."/>
            <person name="Krulwich T.A."/>
        </authorList>
    </citation>
    <scope>NUCLEOTIDE SEQUENCE</scope>
</reference>
<proteinExistence type="predicted"/>
<evidence type="ECO:0000256" key="1">
    <source>
        <dbReference type="ARBA" id="ARBA00004141"/>
    </source>
</evidence>
<dbReference type="EMBL" id="UFQT01003169">
    <property type="protein sequence ID" value="SSX34684.1"/>
    <property type="molecule type" value="Genomic_DNA"/>
</dbReference>
<evidence type="ECO:0000256" key="6">
    <source>
        <dbReference type="ARBA" id="ARBA00023170"/>
    </source>
</evidence>
<keyword evidence="6" id="KW-0675">Receptor</keyword>
<keyword evidence="3 8" id="KW-1133">Transmembrane helix</keyword>
<dbReference type="PANTHER" id="PTHR24238:SF69">
    <property type="entry name" value="G-PROTEIN COUPLED RECEPTOR 165"/>
    <property type="match status" value="1"/>
</dbReference>
<feature type="domain" description="G-protein coupled receptors family 1 profile" evidence="9">
    <location>
        <begin position="76"/>
        <end position="138"/>
    </location>
</feature>
<evidence type="ECO:0000259" key="9">
    <source>
        <dbReference type="PROSITE" id="PS50262"/>
    </source>
</evidence>
<dbReference type="PANTHER" id="PTHR24238">
    <property type="entry name" value="G-PROTEIN COUPLED RECEPTOR"/>
    <property type="match status" value="1"/>
</dbReference>
<dbReference type="AlphaFoldDB" id="A0A336MVP9"/>
<evidence type="ECO:0000313" key="10">
    <source>
        <dbReference type="EMBL" id="SSX15309.1"/>
    </source>
</evidence>
<keyword evidence="5 8" id="KW-0472">Membrane</keyword>
<evidence type="ECO:0000256" key="4">
    <source>
        <dbReference type="ARBA" id="ARBA00023040"/>
    </source>
</evidence>
<dbReference type="InterPro" id="IPR017452">
    <property type="entry name" value="GPCR_Rhodpsn_7TM"/>
</dbReference>
<evidence type="ECO:0000313" key="11">
    <source>
        <dbReference type="EMBL" id="SSX34684.1"/>
    </source>
</evidence>
<dbReference type="PROSITE" id="PS50262">
    <property type="entry name" value="G_PROTEIN_RECEP_F1_2"/>
    <property type="match status" value="1"/>
</dbReference>
<reference evidence="10" key="1">
    <citation type="submission" date="2018-04" db="EMBL/GenBank/DDBJ databases">
        <authorList>
            <person name="Go L.Y."/>
            <person name="Mitchell J.A."/>
        </authorList>
    </citation>
    <scope>NUCLEOTIDE SEQUENCE</scope>
    <source>
        <tissue evidence="10">Whole organism</tissue>
    </source>
</reference>
<organism evidence="11">
    <name type="scientific">Culicoides sonorensis</name>
    <name type="common">Biting midge</name>
    <dbReference type="NCBI Taxonomy" id="179676"/>
    <lineage>
        <taxon>Eukaryota</taxon>
        <taxon>Metazoa</taxon>
        <taxon>Ecdysozoa</taxon>
        <taxon>Arthropoda</taxon>
        <taxon>Hexapoda</taxon>
        <taxon>Insecta</taxon>
        <taxon>Pterygota</taxon>
        <taxon>Neoptera</taxon>
        <taxon>Endopterygota</taxon>
        <taxon>Diptera</taxon>
        <taxon>Nematocera</taxon>
        <taxon>Chironomoidea</taxon>
        <taxon>Ceratopogonidae</taxon>
        <taxon>Ceratopogoninae</taxon>
        <taxon>Culicoides</taxon>
        <taxon>Monoculicoides</taxon>
    </lineage>
</organism>
<protein>
    <submittedName>
        <fullName evidence="11">CSON008356 protein</fullName>
    </submittedName>
</protein>
<dbReference type="EMBL" id="UFQS01003169">
    <property type="protein sequence ID" value="SSX15309.1"/>
    <property type="molecule type" value="Genomic_DNA"/>
</dbReference>
<keyword evidence="4" id="KW-0297">G-protein coupled receptor</keyword>
<evidence type="ECO:0000256" key="7">
    <source>
        <dbReference type="ARBA" id="ARBA00023224"/>
    </source>
</evidence>
<sequence length="167" mass="19151">MTSIEKARENFNQIPDFYLAIVAGYVNDLRHGQHPSTANNETSFDFAQPHLKPLVKNTYPIFILQYGLLAVFAVLSNIAVLAYILRLRLFYDSTHAFVVNLAICHIAQCVITLPITLMVTIIQNWIFGNFLCFFLPFLQNSKYYYIIKIFMGNTVILSQSTPIHRLT</sequence>
<evidence type="ECO:0000256" key="5">
    <source>
        <dbReference type="ARBA" id="ARBA00023136"/>
    </source>
</evidence>
<keyword evidence="2 8" id="KW-0812">Transmembrane</keyword>
<dbReference type="SUPFAM" id="SSF81321">
    <property type="entry name" value="Family A G protein-coupled receptor-like"/>
    <property type="match status" value="1"/>
</dbReference>
<gene>
    <name evidence="11" type="primary">CSON008356</name>
</gene>